<reference evidence="1" key="1">
    <citation type="journal article" date="2015" name="Nature">
        <title>Complex archaea that bridge the gap between prokaryotes and eukaryotes.</title>
        <authorList>
            <person name="Spang A."/>
            <person name="Saw J.H."/>
            <person name="Jorgensen S.L."/>
            <person name="Zaremba-Niedzwiedzka K."/>
            <person name="Martijn J."/>
            <person name="Lind A.E."/>
            <person name="van Eijk R."/>
            <person name="Schleper C."/>
            <person name="Guy L."/>
            <person name="Ettema T.J."/>
        </authorList>
    </citation>
    <scope>NUCLEOTIDE SEQUENCE</scope>
</reference>
<dbReference type="AlphaFoldDB" id="A0A0F8VRM6"/>
<proteinExistence type="predicted"/>
<organism evidence="1">
    <name type="scientific">marine sediment metagenome</name>
    <dbReference type="NCBI Taxonomy" id="412755"/>
    <lineage>
        <taxon>unclassified sequences</taxon>
        <taxon>metagenomes</taxon>
        <taxon>ecological metagenomes</taxon>
    </lineage>
</organism>
<protein>
    <submittedName>
        <fullName evidence="1">Uncharacterized protein</fullName>
    </submittedName>
</protein>
<evidence type="ECO:0000313" key="1">
    <source>
        <dbReference type="EMBL" id="KKK46962.1"/>
    </source>
</evidence>
<gene>
    <name evidence="1" type="ORF">LCGC14_3159990</name>
</gene>
<comment type="caution">
    <text evidence="1">The sequence shown here is derived from an EMBL/GenBank/DDBJ whole genome shotgun (WGS) entry which is preliminary data.</text>
</comment>
<accession>A0A0F8VRM6</accession>
<dbReference type="EMBL" id="LAZR01069818">
    <property type="protein sequence ID" value="KKK46962.1"/>
    <property type="molecule type" value="Genomic_DNA"/>
</dbReference>
<name>A0A0F8VRM6_9ZZZZ</name>
<sequence length="98" mass="11886">MNEIVYKWIRNTGTSGWTIEEGSDWIYNPLFKKMKKESRKLSSHSRFLLYEKNIYVYYKVPSLMYEKMAENDERYESLSNAFNQKFQKVSRFDLMDIG</sequence>